<gene>
    <name evidence="3" type="ORF">Arub01_33440</name>
</gene>
<evidence type="ECO:0000313" key="4">
    <source>
        <dbReference type="Proteomes" id="UP001165124"/>
    </source>
</evidence>
<accession>A0A9W6PWA6</accession>
<reference evidence="3" key="1">
    <citation type="submission" date="2023-02" db="EMBL/GenBank/DDBJ databases">
        <title>Actinomadura rubrobrunea NBRC 14622.</title>
        <authorList>
            <person name="Ichikawa N."/>
            <person name="Sato H."/>
            <person name="Tonouchi N."/>
        </authorList>
    </citation>
    <scope>NUCLEOTIDE SEQUENCE</scope>
    <source>
        <strain evidence="3">NBRC 14622</strain>
    </source>
</reference>
<feature type="transmembrane region" description="Helical" evidence="2">
    <location>
        <begin position="12"/>
        <end position="32"/>
    </location>
</feature>
<feature type="compositionally biased region" description="Basic and acidic residues" evidence="1">
    <location>
        <begin position="73"/>
        <end position="91"/>
    </location>
</feature>
<sequence>MVGMLCKMGLSSNVMYTMGFVSIGMSVASWMLSRNLEPAGIDRADRWGIYIGQWAPTFFALGCAMRMEEQWGRPRPHEAMEPGRERLREAEPVGGAPVGG</sequence>
<name>A0A9W6PWA6_9ACTN</name>
<evidence type="ECO:0000313" key="3">
    <source>
        <dbReference type="EMBL" id="GLW65100.1"/>
    </source>
</evidence>
<keyword evidence="2" id="KW-0812">Transmembrane</keyword>
<keyword evidence="2" id="KW-0472">Membrane</keyword>
<keyword evidence="2" id="KW-1133">Transmembrane helix</keyword>
<keyword evidence="4" id="KW-1185">Reference proteome</keyword>
<evidence type="ECO:0000256" key="2">
    <source>
        <dbReference type="SAM" id="Phobius"/>
    </source>
</evidence>
<comment type="caution">
    <text evidence="3">The sequence shown here is derived from an EMBL/GenBank/DDBJ whole genome shotgun (WGS) entry which is preliminary data.</text>
</comment>
<dbReference type="RefSeq" id="WP_067916791.1">
    <property type="nucleotide sequence ID" value="NZ_BSRZ01000007.1"/>
</dbReference>
<feature type="transmembrane region" description="Helical" evidence="2">
    <location>
        <begin position="47"/>
        <end position="65"/>
    </location>
</feature>
<feature type="region of interest" description="Disordered" evidence="1">
    <location>
        <begin position="73"/>
        <end position="100"/>
    </location>
</feature>
<proteinExistence type="predicted"/>
<evidence type="ECO:0000256" key="1">
    <source>
        <dbReference type="SAM" id="MobiDB-lite"/>
    </source>
</evidence>
<protein>
    <submittedName>
        <fullName evidence="3">Uncharacterized protein</fullName>
    </submittedName>
</protein>
<dbReference type="AlphaFoldDB" id="A0A9W6PWA6"/>
<dbReference type="EMBL" id="BSRZ01000007">
    <property type="protein sequence ID" value="GLW65100.1"/>
    <property type="molecule type" value="Genomic_DNA"/>
</dbReference>
<dbReference type="Proteomes" id="UP001165124">
    <property type="component" value="Unassembled WGS sequence"/>
</dbReference>
<organism evidence="3 4">
    <name type="scientific">Actinomadura rubrobrunea</name>
    <dbReference type="NCBI Taxonomy" id="115335"/>
    <lineage>
        <taxon>Bacteria</taxon>
        <taxon>Bacillati</taxon>
        <taxon>Actinomycetota</taxon>
        <taxon>Actinomycetes</taxon>
        <taxon>Streptosporangiales</taxon>
        <taxon>Thermomonosporaceae</taxon>
        <taxon>Actinomadura</taxon>
    </lineage>
</organism>